<dbReference type="EMBL" id="LUUI01000114">
    <property type="protein sequence ID" value="OAI14056.1"/>
    <property type="molecule type" value="Genomic_DNA"/>
</dbReference>
<dbReference type="AlphaFoldDB" id="A0A177N7P0"/>
<dbReference type="GO" id="GO:0006310">
    <property type="term" value="P:DNA recombination"/>
    <property type="evidence" value="ECO:0007669"/>
    <property type="project" value="UniProtKB-UniRule"/>
</dbReference>
<dbReference type="Pfam" id="PF00436">
    <property type="entry name" value="SSB"/>
    <property type="match status" value="1"/>
</dbReference>
<evidence type="ECO:0000256" key="3">
    <source>
        <dbReference type="PIRNR" id="PIRNR002070"/>
    </source>
</evidence>
<dbReference type="SUPFAM" id="SSF50249">
    <property type="entry name" value="Nucleic acid-binding proteins"/>
    <property type="match status" value="1"/>
</dbReference>
<feature type="compositionally biased region" description="Polar residues" evidence="4">
    <location>
        <begin position="104"/>
        <end position="124"/>
    </location>
</feature>
<dbReference type="Gene3D" id="2.40.50.140">
    <property type="entry name" value="Nucleic acid-binding proteins"/>
    <property type="match status" value="1"/>
</dbReference>
<dbReference type="Proteomes" id="UP000078476">
    <property type="component" value="Unassembled WGS sequence"/>
</dbReference>
<comment type="subunit">
    <text evidence="2">Homotetramer.</text>
</comment>
<evidence type="ECO:0000256" key="1">
    <source>
        <dbReference type="ARBA" id="ARBA00023125"/>
    </source>
</evidence>
<keyword evidence="2" id="KW-0235">DNA replication</keyword>
<dbReference type="NCBIfam" id="TIGR00621">
    <property type="entry name" value="ssb"/>
    <property type="match status" value="1"/>
</dbReference>
<keyword evidence="2" id="KW-0233">DNA recombination</keyword>
<keyword evidence="2" id="KW-0227">DNA damage</keyword>
<dbReference type="InterPro" id="IPR011344">
    <property type="entry name" value="ssDNA-bd"/>
</dbReference>
<dbReference type="RefSeq" id="WP_066983820.1">
    <property type="nucleotide sequence ID" value="NZ_LUUI01000114.1"/>
</dbReference>
<feature type="region of interest" description="Disordered" evidence="4">
    <location>
        <begin position="104"/>
        <end position="154"/>
    </location>
</feature>
<dbReference type="InterPro" id="IPR012340">
    <property type="entry name" value="NA-bd_OB-fold"/>
</dbReference>
<dbReference type="GO" id="GO:0003697">
    <property type="term" value="F:single-stranded DNA binding"/>
    <property type="evidence" value="ECO:0007669"/>
    <property type="project" value="UniProtKB-UniRule"/>
</dbReference>
<keyword evidence="1 2" id="KW-0238">DNA-binding</keyword>
<dbReference type="GO" id="GO:0006281">
    <property type="term" value="P:DNA repair"/>
    <property type="evidence" value="ECO:0007669"/>
    <property type="project" value="UniProtKB-UniRule"/>
</dbReference>
<dbReference type="InterPro" id="IPR000424">
    <property type="entry name" value="Primosome_PriB/ssb"/>
</dbReference>
<reference evidence="5 6" key="1">
    <citation type="submission" date="2016-03" db="EMBL/GenBank/DDBJ databases">
        <authorList>
            <person name="Ploux O."/>
        </authorList>
    </citation>
    <scope>NUCLEOTIDE SEQUENCE [LARGE SCALE GENOMIC DNA]</scope>
    <source>
        <strain evidence="5 6">R-45370</strain>
    </source>
</reference>
<comment type="caution">
    <text evidence="2">Lacks conserved residue(s) required for the propagation of feature annotation.</text>
</comment>
<evidence type="ECO:0000313" key="5">
    <source>
        <dbReference type="EMBL" id="OAI14056.1"/>
    </source>
</evidence>
<dbReference type="GO" id="GO:0006260">
    <property type="term" value="P:DNA replication"/>
    <property type="evidence" value="ECO:0007669"/>
    <property type="project" value="UniProtKB-UniRule"/>
</dbReference>
<feature type="compositionally biased region" description="Low complexity" evidence="4">
    <location>
        <begin position="130"/>
        <end position="144"/>
    </location>
</feature>
<proteinExistence type="inferred from homology"/>
<dbReference type="PANTHER" id="PTHR10302">
    <property type="entry name" value="SINGLE-STRANDED DNA-BINDING PROTEIN"/>
    <property type="match status" value="1"/>
</dbReference>
<dbReference type="PIRSF" id="PIRSF002070">
    <property type="entry name" value="SSB"/>
    <property type="match status" value="1"/>
</dbReference>
<dbReference type="GO" id="GO:0009295">
    <property type="term" value="C:nucleoid"/>
    <property type="evidence" value="ECO:0007669"/>
    <property type="project" value="TreeGrafter"/>
</dbReference>
<dbReference type="PROSITE" id="PS50935">
    <property type="entry name" value="SSB"/>
    <property type="match status" value="1"/>
</dbReference>
<accession>A0A177N7P0</accession>
<evidence type="ECO:0000256" key="4">
    <source>
        <dbReference type="SAM" id="MobiDB-lite"/>
    </source>
</evidence>
<protein>
    <recommendedName>
        <fullName evidence="2 3">Single-stranded DNA-binding protein</fullName>
        <shortName evidence="2">SSB</shortName>
    </recommendedName>
</protein>
<dbReference type="CDD" id="cd04496">
    <property type="entry name" value="SSB_OBF"/>
    <property type="match status" value="1"/>
</dbReference>
<keyword evidence="6" id="KW-1185">Reference proteome</keyword>
<keyword evidence="2" id="KW-0234">DNA repair</keyword>
<dbReference type="STRING" id="980561.A1359_01230"/>
<organism evidence="5 6">
    <name type="scientific">Methylomonas lenta</name>
    <dbReference type="NCBI Taxonomy" id="980561"/>
    <lineage>
        <taxon>Bacteria</taxon>
        <taxon>Pseudomonadati</taxon>
        <taxon>Pseudomonadota</taxon>
        <taxon>Gammaproteobacteria</taxon>
        <taxon>Methylococcales</taxon>
        <taxon>Methylococcaceae</taxon>
        <taxon>Methylomonas</taxon>
    </lineage>
</organism>
<evidence type="ECO:0000313" key="6">
    <source>
        <dbReference type="Proteomes" id="UP000078476"/>
    </source>
</evidence>
<dbReference type="PANTHER" id="PTHR10302:SF27">
    <property type="entry name" value="SINGLE-STRANDED DNA-BINDING PROTEIN"/>
    <property type="match status" value="1"/>
</dbReference>
<evidence type="ECO:0000256" key="2">
    <source>
        <dbReference type="HAMAP-Rule" id="MF_00984"/>
    </source>
</evidence>
<comment type="function">
    <text evidence="2">Plays an important role in DNA replication, recombination and repair. Binds to ssDNA and to an array of partner proteins to recruit them to their sites of action during DNA metabolism.</text>
</comment>
<feature type="short sequence motif" description="Important for interaction with partner proteins" evidence="2">
    <location>
        <begin position="149"/>
        <end position="154"/>
    </location>
</feature>
<comment type="caution">
    <text evidence="5">The sequence shown here is derived from an EMBL/GenBank/DDBJ whole genome shotgun (WGS) entry which is preliminary data.</text>
</comment>
<gene>
    <name evidence="5" type="ORF">A1359_01230</name>
</gene>
<dbReference type="OrthoDB" id="9809878at2"/>
<name>A0A177N7P0_9GAMM</name>
<dbReference type="HAMAP" id="MF_00984">
    <property type="entry name" value="SSB"/>
    <property type="match status" value="1"/>
</dbReference>
<sequence length="154" mass="17043">MLNKVMLIGRLGADPEIRYMPSGDSIATLNVATSRRWKDRNSGERKEETEWHRVTFFGPVAKVCGDYLKKGSQVYIEGRIKTDKYQKDGVDVYRTGIIGEQMNMLDSRSGGTANYSDNSPPASSHDNRQSAPAAASGPQSTPASYDDFDDDIPF</sequence>